<sequence length="165" mass="17808">MSRVRAFIGLGANLGAGRANLLAAWQRLGATPGVTPGRLSRPWRSEPVGVASAAWFTNAVGELLVELAPEELLAVLLRIEAELGRDRASQGENRPIDLDLLLHGEVVLDLPHCRVPHPALARRRFVLEPLRELAPDLVEPRSGRTIASLAELAAASGQKLDPLSW</sequence>
<feature type="domain" description="7,8-dihydro-6-hydroxymethylpterin-pyrophosphokinase" evidence="13">
    <location>
        <begin position="7"/>
        <end position="135"/>
    </location>
</feature>
<name>A0A7C2X9V0_9BACT</name>
<dbReference type="PANTHER" id="PTHR43071">
    <property type="entry name" value="2-AMINO-4-HYDROXY-6-HYDROXYMETHYLDIHYDROPTERIDINE PYROPHOSPHOKINASE"/>
    <property type="match status" value="1"/>
</dbReference>
<evidence type="ECO:0000256" key="10">
    <source>
        <dbReference type="ARBA" id="ARBA00029409"/>
    </source>
</evidence>
<dbReference type="Proteomes" id="UP000885986">
    <property type="component" value="Unassembled WGS sequence"/>
</dbReference>
<comment type="function">
    <text evidence="10">Catalyzes the transfer of pyrophosphate from adenosine triphosphate (ATP) to 6-hydroxymethyl-7,8-dihydropterin, an enzymatic step in folate biosynthesis pathway.</text>
</comment>
<dbReference type="CDD" id="cd00483">
    <property type="entry name" value="HPPK"/>
    <property type="match status" value="1"/>
</dbReference>
<keyword evidence="7" id="KW-0418">Kinase</keyword>
<dbReference type="GO" id="GO:0046656">
    <property type="term" value="P:folic acid biosynthetic process"/>
    <property type="evidence" value="ECO:0007669"/>
    <property type="project" value="UniProtKB-KW"/>
</dbReference>
<dbReference type="PANTHER" id="PTHR43071:SF1">
    <property type="entry name" value="2-AMINO-4-HYDROXY-6-HYDROXYMETHYLDIHYDROPTERIDINE PYROPHOSPHOKINASE"/>
    <property type="match status" value="1"/>
</dbReference>
<keyword evidence="8" id="KW-0067">ATP-binding</keyword>
<proteinExistence type="inferred from homology"/>
<evidence type="ECO:0000256" key="4">
    <source>
        <dbReference type="ARBA" id="ARBA00016218"/>
    </source>
</evidence>
<dbReference type="GO" id="GO:0016301">
    <property type="term" value="F:kinase activity"/>
    <property type="evidence" value="ECO:0007669"/>
    <property type="project" value="UniProtKB-KW"/>
</dbReference>
<dbReference type="EMBL" id="DSDS01000074">
    <property type="protein sequence ID" value="HET97717.1"/>
    <property type="molecule type" value="Genomic_DNA"/>
</dbReference>
<dbReference type="InterPro" id="IPR000550">
    <property type="entry name" value="Hppk"/>
</dbReference>
<evidence type="ECO:0000256" key="3">
    <source>
        <dbReference type="ARBA" id="ARBA00013253"/>
    </source>
</evidence>
<evidence type="ECO:0000256" key="2">
    <source>
        <dbReference type="ARBA" id="ARBA00005810"/>
    </source>
</evidence>
<keyword evidence="9" id="KW-0289">Folate biosynthesis</keyword>
<dbReference type="EC" id="2.7.6.3" evidence="3"/>
<evidence type="ECO:0000256" key="7">
    <source>
        <dbReference type="ARBA" id="ARBA00022777"/>
    </source>
</evidence>
<gene>
    <name evidence="14" type="primary">folK</name>
    <name evidence="14" type="ORF">ENN98_03295</name>
</gene>
<dbReference type="GO" id="GO:0046654">
    <property type="term" value="P:tetrahydrofolate biosynthetic process"/>
    <property type="evidence" value="ECO:0007669"/>
    <property type="project" value="UniProtKB-UniPathway"/>
</dbReference>
<dbReference type="UniPathway" id="UPA00077">
    <property type="reaction ID" value="UER00155"/>
</dbReference>
<keyword evidence="5 14" id="KW-0808">Transferase</keyword>
<evidence type="ECO:0000256" key="6">
    <source>
        <dbReference type="ARBA" id="ARBA00022741"/>
    </source>
</evidence>
<reference evidence="14" key="1">
    <citation type="journal article" date="2020" name="mSystems">
        <title>Genome- and Community-Level Interaction Insights into Carbon Utilization and Element Cycling Functions of Hydrothermarchaeota in Hydrothermal Sediment.</title>
        <authorList>
            <person name="Zhou Z."/>
            <person name="Liu Y."/>
            <person name="Xu W."/>
            <person name="Pan J."/>
            <person name="Luo Z.H."/>
            <person name="Li M."/>
        </authorList>
    </citation>
    <scope>NUCLEOTIDE SEQUENCE [LARGE SCALE GENOMIC DNA]</scope>
    <source>
        <strain evidence="14">SpSt-1224</strain>
    </source>
</reference>
<evidence type="ECO:0000256" key="5">
    <source>
        <dbReference type="ARBA" id="ARBA00022679"/>
    </source>
</evidence>
<dbReference type="NCBIfam" id="TIGR01498">
    <property type="entry name" value="folK"/>
    <property type="match status" value="1"/>
</dbReference>
<dbReference type="GO" id="GO:0005524">
    <property type="term" value="F:ATP binding"/>
    <property type="evidence" value="ECO:0007669"/>
    <property type="project" value="UniProtKB-KW"/>
</dbReference>
<evidence type="ECO:0000256" key="1">
    <source>
        <dbReference type="ARBA" id="ARBA00005051"/>
    </source>
</evidence>
<keyword evidence="6" id="KW-0547">Nucleotide-binding</keyword>
<dbReference type="AlphaFoldDB" id="A0A7C2X9V0"/>
<evidence type="ECO:0000256" key="8">
    <source>
        <dbReference type="ARBA" id="ARBA00022840"/>
    </source>
</evidence>
<evidence type="ECO:0000313" key="14">
    <source>
        <dbReference type="EMBL" id="HET97717.1"/>
    </source>
</evidence>
<comment type="similarity">
    <text evidence="2">Belongs to the HPPK family.</text>
</comment>
<evidence type="ECO:0000256" key="11">
    <source>
        <dbReference type="ARBA" id="ARBA00029766"/>
    </source>
</evidence>
<evidence type="ECO:0000256" key="12">
    <source>
        <dbReference type="ARBA" id="ARBA00033413"/>
    </source>
</evidence>
<dbReference type="GO" id="GO:0003848">
    <property type="term" value="F:2-amino-4-hydroxy-6-hydroxymethyldihydropteridine diphosphokinase activity"/>
    <property type="evidence" value="ECO:0007669"/>
    <property type="project" value="UniProtKB-EC"/>
</dbReference>
<evidence type="ECO:0000256" key="9">
    <source>
        <dbReference type="ARBA" id="ARBA00022909"/>
    </source>
</evidence>
<dbReference type="Pfam" id="PF01288">
    <property type="entry name" value="HPPK"/>
    <property type="match status" value="1"/>
</dbReference>
<protein>
    <recommendedName>
        <fullName evidence="4">2-amino-4-hydroxy-6-hydroxymethyldihydropteridine pyrophosphokinase</fullName>
        <ecNumber evidence="3">2.7.6.3</ecNumber>
    </recommendedName>
    <alternativeName>
        <fullName evidence="11">6-hydroxymethyl-7,8-dihydropterin pyrophosphokinase</fullName>
    </alternativeName>
    <alternativeName>
        <fullName evidence="12">7,8-dihydro-6-hydroxymethylpterin-pyrophosphokinase</fullName>
    </alternativeName>
</protein>
<dbReference type="InterPro" id="IPR035907">
    <property type="entry name" value="Hppk_sf"/>
</dbReference>
<dbReference type="SUPFAM" id="SSF55083">
    <property type="entry name" value="6-hydroxymethyl-7,8-dihydropterin pyrophosphokinase, HPPK"/>
    <property type="match status" value="1"/>
</dbReference>
<evidence type="ECO:0000259" key="13">
    <source>
        <dbReference type="Pfam" id="PF01288"/>
    </source>
</evidence>
<dbReference type="Gene3D" id="3.30.70.560">
    <property type="entry name" value="7,8-Dihydro-6-hydroxymethylpterin-pyrophosphokinase HPPK"/>
    <property type="match status" value="1"/>
</dbReference>
<comment type="caution">
    <text evidence="14">The sequence shown here is derived from an EMBL/GenBank/DDBJ whole genome shotgun (WGS) entry which is preliminary data.</text>
</comment>
<accession>A0A7C2X9V0</accession>
<comment type="pathway">
    <text evidence="1">Cofactor biosynthesis; tetrahydrofolate biosynthesis; 2-amino-4-hydroxy-6-hydroxymethyl-7,8-dihydropteridine diphosphate from 7,8-dihydroneopterin triphosphate: step 4/4.</text>
</comment>
<organism evidence="14">
    <name type="scientific">Desulfurivibrio alkaliphilus</name>
    <dbReference type="NCBI Taxonomy" id="427923"/>
    <lineage>
        <taxon>Bacteria</taxon>
        <taxon>Pseudomonadati</taxon>
        <taxon>Thermodesulfobacteriota</taxon>
        <taxon>Desulfobulbia</taxon>
        <taxon>Desulfobulbales</taxon>
        <taxon>Desulfobulbaceae</taxon>
        <taxon>Desulfurivibrio</taxon>
    </lineage>
</organism>